<dbReference type="Gene3D" id="3.30.559.30">
    <property type="entry name" value="Nonribosomal peptide synthetase, condensation domain"/>
    <property type="match status" value="3"/>
</dbReference>
<dbReference type="InterPro" id="IPR023213">
    <property type="entry name" value="CAT-like_dom_sf"/>
</dbReference>
<keyword evidence="5" id="KW-0677">Repeat</keyword>
<dbReference type="SUPFAM" id="SSF52777">
    <property type="entry name" value="CoA-dependent acyltransferases"/>
    <property type="match status" value="6"/>
</dbReference>
<evidence type="ECO:0000259" key="7">
    <source>
        <dbReference type="PROSITE" id="PS50075"/>
    </source>
</evidence>
<dbReference type="InterPro" id="IPR045851">
    <property type="entry name" value="AMP-bd_C_sf"/>
</dbReference>
<dbReference type="CDD" id="cd12117">
    <property type="entry name" value="A_NRPS_Srf_like"/>
    <property type="match status" value="2"/>
</dbReference>
<dbReference type="FunFam" id="3.30.300.30:FF:000010">
    <property type="entry name" value="Enterobactin synthetase component F"/>
    <property type="match status" value="2"/>
</dbReference>
<dbReference type="InterPro" id="IPR001242">
    <property type="entry name" value="Condensation_dom"/>
</dbReference>
<protein>
    <recommendedName>
        <fullName evidence="7">Carrier domain-containing protein</fullName>
    </recommendedName>
</protein>
<dbReference type="EMBL" id="CP017599">
    <property type="protein sequence ID" value="AOX00333.1"/>
    <property type="molecule type" value="Genomic_DNA"/>
</dbReference>
<dbReference type="STRING" id="1458985.BJP34_13495"/>
<dbReference type="CDD" id="cd19531">
    <property type="entry name" value="LCL_NRPS-like"/>
    <property type="match status" value="3"/>
</dbReference>
<dbReference type="CDD" id="cd05930">
    <property type="entry name" value="A_NRPS"/>
    <property type="match status" value="1"/>
</dbReference>
<dbReference type="FunFam" id="3.40.50.12780:FF:000012">
    <property type="entry name" value="Non-ribosomal peptide synthetase"/>
    <property type="match status" value="3"/>
</dbReference>
<feature type="compositionally biased region" description="Basic and acidic residues" evidence="6">
    <location>
        <begin position="4265"/>
        <end position="4274"/>
    </location>
</feature>
<dbReference type="GO" id="GO:0043041">
    <property type="term" value="P:amino acid activation for nonribosomal peptide biosynthetic process"/>
    <property type="evidence" value="ECO:0007669"/>
    <property type="project" value="TreeGrafter"/>
</dbReference>
<dbReference type="FunFam" id="3.30.300.30:FF:000015">
    <property type="entry name" value="Nonribosomal peptide synthase SidD"/>
    <property type="match status" value="1"/>
</dbReference>
<dbReference type="Pfam" id="PF00501">
    <property type="entry name" value="AMP-binding"/>
    <property type="match status" value="4"/>
</dbReference>
<dbReference type="GO" id="GO:0003824">
    <property type="term" value="F:catalytic activity"/>
    <property type="evidence" value="ECO:0007669"/>
    <property type="project" value="InterPro"/>
</dbReference>
<feature type="domain" description="Carrier" evidence="7">
    <location>
        <begin position="1614"/>
        <end position="1689"/>
    </location>
</feature>
<dbReference type="NCBIfam" id="TIGR01733">
    <property type="entry name" value="AA-adenyl-dom"/>
    <property type="match status" value="3"/>
</dbReference>
<keyword evidence="3" id="KW-0596">Phosphopantetheine</keyword>
<dbReference type="PROSITE" id="PS00012">
    <property type="entry name" value="PHOSPHOPANTETHEINE"/>
    <property type="match status" value="2"/>
</dbReference>
<keyword evidence="4" id="KW-0597">Phosphoprotein</keyword>
<comment type="similarity">
    <text evidence="2">Belongs to the ATP-dependent AMP-binding enzyme family.</text>
</comment>
<evidence type="ECO:0000256" key="1">
    <source>
        <dbReference type="ARBA" id="ARBA00001957"/>
    </source>
</evidence>
<dbReference type="InterPro" id="IPR036736">
    <property type="entry name" value="ACP-like_sf"/>
</dbReference>
<feature type="domain" description="Carrier" evidence="7">
    <location>
        <begin position="550"/>
        <end position="625"/>
    </location>
</feature>
<dbReference type="Gene3D" id="3.30.300.30">
    <property type="match status" value="5"/>
</dbReference>
<dbReference type="PANTHER" id="PTHR45527">
    <property type="entry name" value="NONRIBOSOMAL PEPTIDE SYNTHETASE"/>
    <property type="match status" value="1"/>
</dbReference>
<dbReference type="Pfam" id="PF13193">
    <property type="entry name" value="AMP-binding_C"/>
    <property type="match status" value="3"/>
</dbReference>
<evidence type="ECO:0000256" key="3">
    <source>
        <dbReference type="ARBA" id="ARBA00022450"/>
    </source>
</evidence>
<feature type="domain" description="Carrier" evidence="7">
    <location>
        <begin position="4180"/>
        <end position="4255"/>
    </location>
</feature>
<dbReference type="Gene3D" id="3.40.50.980">
    <property type="match status" value="6"/>
</dbReference>
<dbReference type="InterPro" id="IPR006162">
    <property type="entry name" value="Ppantetheine_attach_site"/>
</dbReference>
<evidence type="ECO:0000256" key="4">
    <source>
        <dbReference type="ARBA" id="ARBA00022553"/>
    </source>
</evidence>
<evidence type="ECO:0000313" key="8">
    <source>
        <dbReference type="EMBL" id="AOX00333.1"/>
    </source>
</evidence>
<dbReference type="InterPro" id="IPR000873">
    <property type="entry name" value="AMP-dep_synth/lig_dom"/>
</dbReference>
<dbReference type="Gene3D" id="3.40.50.12780">
    <property type="entry name" value="N-terminal domain of ligase-like"/>
    <property type="match status" value="1"/>
</dbReference>
<dbReference type="PROSITE" id="PS50075">
    <property type="entry name" value="CARRIER"/>
    <property type="match status" value="4"/>
</dbReference>
<dbReference type="Pfam" id="PF08242">
    <property type="entry name" value="Methyltransf_12"/>
    <property type="match status" value="1"/>
</dbReference>
<organism evidence="8 9">
    <name type="scientific">Moorena producens PAL-8-15-08-1</name>
    <dbReference type="NCBI Taxonomy" id="1458985"/>
    <lineage>
        <taxon>Bacteria</taxon>
        <taxon>Bacillati</taxon>
        <taxon>Cyanobacteriota</taxon>
        <taxon>Cyanophyceae</taxon>
        <taxon>Coleofasciculales</taxon>
        <taxon>Coleofasciculaceae</taxon>
        <taxon>Moorena</taxon>
    </lineage>
</organism>
<evidence type="ECO:0000313" key="9">
    <source>
        <dbReference type="Proteomes" id="UP000177870"/>
    </source>
</evidence>
<dbReference type="GO" id="GO:0005829">
    <property type="term" value="C:cytosol"/>
    <property type="evidence" value="ECO:0007669"/>
    <property type="project" value="TreeGrafter"/>
</dbReference>
<dbReference type="KEGG" id="mpro:BJP34_13495"/>
<dbReference type="FunFam" id="2.30.38.10:FF:000001">
    <property type="entry name" value="Non-ribosomal peptide synthetase PvdI"/>
    <property type="match status" value="2"/>
</dbReference>
<reference evidence="9" key="1">
    <citation type="submission" date="2016-10" db="EMBL/GenBank/DDBJ databases">
        <title>Comparative genomics uncovers the prolific and rare metabolic potential of the cyanobacterial genus Moorea.</title>
        <authorList>
            <person name="Leao T."/>
            <person name="Castelao G."/>
            <person name="Korobeynikov A."/>
            <person name="Monroe E.A."/>
            <person name="Podell S."/>
            <person name="Glukhov E."/>
            <person name="Allen E."/>
            <person name="Gerwick W.H."/>
            <person name="Gerwick L."/>
        </authorList>
    </citation>
    <scope>NUCLEOTIDE SEQUENCE [LARGE SCALE GENOMIC DNA]</scope>
    <source>
        <strain evidence="9">PAL-8-15-08-1</strain>
    </source>
</reference>
<feature type="region of interest" description="Disordered" evidence="6">
    <location>
        <begin position="4257"/>
        <end position="4295"/>
    </location>
</feature>
<dbReference type="GO" id="GO:0009403">
    <property type="term" value="P:toxin biosynthetic process"/>
    <property type="evidence" value="ECO:0007669"/>
    <property type="project" value="UniProtKB-ARBA"/>
</dbReference>
<sequence length="4295" mass="479684">MNPSVKPLTPLDNDSLNQIFEPFPLEHVERSIVEQFEQQVSRHGNRLAIGFPGQDLTYNALNQWANRIARAVLTKLGAGSQPVALLFETGPSMMAAMLGVLKAGKFYVPLDISLPESRLSLILNDSKALLILSDRYHLDASGFEQRILSQDVLSQDVLRIDSLEPGISEENLDIQYHPDDLAYILYTSGSTGRPKGVLQNHRYVLNLCRNYSNSGKMTFSDRFSLLYSAAFGGAVRDIYCALLNGAALFPLDVKQIGLHQLAPWLRDHEITVMFAVATLFRHFVSTLDGLGNFPKLRLIQIGSETVYRQDAELFVENFSDQCTLMVNLGGTEISPVRQFPITKETMLTGATVPAGYGVEGTEVFLWDESGQEVPPGEVGEIVVRSRQVALGYWQQPERTEQVFITDGEHRYFKTGDNGKLLPDGCLLHLGRLDFQVKIRGYRVETTEVEASLLNLDPVQEAVVVAQAEAGGAVGDQQLVAYLTPVNSQNRLTANELKAALGDKLPSYMVPACFIWLESLPLTVTGKIDRRALPKPESILSTSQLELNVIAPRTETEETLVKIWSEVLKIEPIGIENNFLELGGHSLHASQVVARISNRLGIEVPLKQIFEAPTISLLSNYLETVNTSTCSTGDYPLVPTPTYRVADMPLSLTQQGMWFLAQLEDNRAAYNLARAFVITGSLDRTSLENAFAKRRLCRIATLIDRHEILRTTFEAREGMPFQRISSHIRLPLSIVDLATEGFDGIEEVILQEQNHPFDVTVAPLLRFTLICLGKEKQILLLTMHHIISDDWSIQVLLSELSSLYKAGLTQTPPSLPALPIQYVDYAAWQRHRFTGEFRDSQIKYWQEQLADATPVLNLPLDRPRTTQPFKSGRVPFHLNGDLTQKLNVLSQGKGTTLFITLFAAFSAFLSRYCHQDDIVVGTPIANRTPAITEALIGFFVNTLVLRTRPNQQQTFIELLSQVRQVALDAYAHADVPFDLLVEQLKPERLPGVSPLFQVMFTLQNVPKETLDLPGLTVSAKSLDKPTAGATFDLTLSLTQSNRELIGAFEYNANLFDRATIERMARNFQIFVEGITLNPEQPIAQLPILSAAERQQLLVEWNQTQTDYPRTSCVHQLFEAIVQNTPDAVAVVLNEQTLTYRQLNQQANQLAHYLLSLGVGQQSLVGVCLERSPHLIIALLAILKAGGAYLPLDPTYPSERLAFMVDNAALKVIVTETGVNDNLPQVDYSVNLDIDGKTIAAHPTENLNAPATATSLAYVMYTSGSTGQPKGVSITHRNIVRLVKNTNYAQFTANDVVLQLASISFDAAPWEIWGSLLNGACLVLFPEQQISLEVLGQVMRQHQVTIVLLTTGLFHLVVDEGLEDLRSLRLLVTGGDVLSVSHAHKCRQALPHCELINAYGPTENTTITSWYSIPTRASFGESMPIGRPIANTRVYILDGQQQPVPIGVVGELYTGGDGVARGYLNRQELNAERFISSPFLEDEILYKTGDQARYLPDGNIEFLGRIDSQVKIRGFRIELSEIETVISQYPQVQQAMVMVRDDRPGDKYLVAYVKGIEERAFRAELRHFLQQKLPDYMVPNAIVGLDSFPLTPNGKVDRRKLPAPDFEQERSTDFVAPSTPVETVIGNIIATVLGQERVGIHDNFFALGGHSLLATQVISRIRHSFGVELPLKVIFEQPTLVGLAQAVDLAVKDNLVPLPAIEPIPRTEPLPLSFAQQRLWFLDRLEGASPSYNIPSAYKLEGNLNRVALEESLQTIVQRHENLRTIFKVGSHGVPFQYISDTVTITLPVIELTSGEQESQVQDLIKAEAQQSFDIAKDRLIRFKLLQLSPTEHVLLVTMHHIISDGWSMGVFWRELCQLYQAFCEGKEASLPPLKIQYGDFAYWQRQWLAQQVLNTQLDYWKQQLAGIPPLLELPTDYPRPARQTFRGCRERFKLDSSLTQKLKQLSQKAGVTLFMTLLAAFDVLLCRYSGQTDIVVGSPIANRNQAEIEPLIGFFVNTLVLRSDLSGNPSFFDLLTQVRKTTLEAYTHQDLPFEKLVEELQPERRLDSHPVVQVVFALQNAPRTDLDLPGLKAEAIKLDTGATREFDLELHLWDHPEGLSGLCLYSSDLFKTETIQRMLGHFQTLLQGVIAESSQAIGQLPLLTPAERQQLLVEWNQTQTDYPRNTCVHQLFETQVQKTPDAIAVVFNEQTLTYWELNQQANQLAHYLLSLGVGQQSLVGVCLERSPNLIIALLAILKSGAAYLPLDPTYPPERLAFMVENAGLKVILTETGVSDNLPQVADYVNLNTQAKTIAAHPKQNLNTLATATSLAYVMYTSGSTGQPKGVKVTHQNIVRLVRNTNYAQFTTNDVFLQLASVSFDAATWEIWGSLLNGSRLVLFPEPKPSLEALGQVIQQYQVTALWLTAGLFHLMVDERLEDLQSLRLLMAGGDVLSVSHVQKCCQALPHCQLINGYGPTENTTFTCCYPVPVGTVLGQSVPIGRPIANTQVYILDHQQQPVPIGLTGELYVGGDGLARGYWNRPALTAERFISNPFVEGEQLYKTGDKARYLPDGNIEFLGRSDSQVKIRGFRIELAEIEATLGQHPAIAQNVVSLQGNKSGDKSLMAYLALDWTGKEISELIVQAETELLSDWQNLYEQVYEPKSDDLELDFNILGWNSSYSGQPIPSIEMQEWLETTVARINTEHPQSVLEIGCGTGLLINQIAPNCKRYHGTDYSSAVLDHTKRLQQAKPSLDNVILHHKLAHDFEGIPQGEFDTVILNSIVQYFPSIDYLLQVLEGAIEALDPKTNSRIFVGDVRNGSLLDAFHTLVQFIQAEQGMTLEELKGHRQRSLCAEEELVIAPSFFVALPQYFPQINHVEIQPKRGKFQNELTQFRYDVTLYIEPIEAQGQESNRVVSQSARAKTGHMDIPWQDWQKDSVTLAKVRRTLAQQHPDYLGIVRIPNARVEEALKIQQCLDDPTPELKTVEHLRQYLSEQKPTGIEPDLFWQLGEELGYEVRLSWWEASSTGCYDVAFIRHDLATVAPRIAFWQWSHGVVRWHDYGNIPLRGKVTDKLLPQVRQFLQGKLPEYMVPQQFIVLEHIPLTPNGKVDRQALPRPETVDLPRNTSFVAPTTPTQELLATIWTDVLKIEHIGLEDNFFELGGHSLLGTQVISRIRHSFGVELPLKVMFEQPTLVGLALAVEVAQKDNLVPLPAIEPIPRTEPLPLSFAQQRLWFLHQLEGASSSYNMFSAWKLEGNLDQVALERSLQAIVQRHENLRTIFKVDSHGVPYQYITDTVTVTLPVIEVNSGEQKAEVKDLIQAEAQESFDLAKDRLIRFKLLQLSSNDHVLLVTMHHIISDGWSIGVFRRELCQLYHAFCAGQGSPLTPLKIQYGDFAYWQRQWLADQVLKTQLDYWKQQLAGIPPLLELPTDYPRPARQTFRGNRQHFQFDASLTRKLKELSQKAGVTMFMTLLAAFDVLLCRYSGQTDIVIGSPIANRNQAEIEPLIGFFVNTLVLRTDLGDNPSFEDLLTQVRKTTLEAYTHQDLPFEKLVEELQPERSLNHHPLVQVVFALQNLPTTNLELPSLKAEPLKLETEKIREFDLELHLYENQKSLSGFCVYSSDLFNTETIQRMLGHLQTLLEAIVEDSSQKIGELPLLSPAEQQKILVDWNQTQQQKQLFTEWDLTPSEMAEIPLILPLLEKRAQHNADRIAVKFQDWQLSYQVLHERANQLAHYLQTIGVGPEVIVGVCAERSPELVVIFLGILKAGGAYLPLDPAYPQDRLGYMLADAQVSVLLTQPHLVANLPPHQAQVVTLEGEADAIAFGAAMPIAAQPKTPPTTVITSDNLAYVIYTSGSTGRPKGVMITHKGLGNLAANLIKTFAITATSRVLQFASPSFDASIMEMLMALGADACLCSGTSESLLTGSNLIGFLNEEAISHALLAPSALAVLKPETLPNLEVLIVGGEACPVSLMKQWAKGRHFFNAYGPTEATICTTIAPCQPEDETITIGSPLANTEIYILDTYGQPVPIGVPGELHIGGIGLAKGYLNRRDLTQEKFVEIKGCEALTGKRLYKTGDRVRYHCDGSIEFLGRIDHQVKLRGFRIELGEVSATLEKHPAVQAAIALVREDRPGDKHLVAYVIGQDDYCEISPTELREFLRGQLPNYMVPTAVVLLSEFPLTPNGKLDRHALPPPLLGKARSQKLPKTEVEHKIAAIWQQILTVEVVGLDDNFFELGGHSLLLAQLQQQLQDCFGTDIPIVELFARPTVGTLAEFFSSPAVLSTGQPTETESKQQERQRVSKLRKRQQQIRGRYQFRGDT</sequence>
<dbReference type="InterPro" id="IPR042099">
    <property type="entry name" value="ANL_N_sf"/>
</dbReference>
<name>A0A1D8TRZ4_9CYAN</name>
<comment type="cofactor">
    <cofactor evidence="1">
        <name>pantetheine 4'-phosphate</name>
        <dbReference type="ChEBI" id="CHEBI:47942"/>
    </cofactor>
</comment>
<proteinExistence type="inferred from homology"/>
<dbReference type="OrthoDB" id="9778383at2"/>
<dbReference type="Pfam" id="PF00668">
    <property type="entry name" value="Condensation"/>
    <property type="match status" value="3"/>
</dbReference>
<dbReference type="InterPro" id="IPR025110">
    <property type="entry name" value="AMP-bd_C"/>
</dbReference>
<dbReference type="RefSeq" id="WP_070392795.1">
    <property type="nucleotide sequence ID" value="NZ_CP017599.1"/>
</dbReference>
<accession>A0A1D8TRZ4</accession>
<dbReference type="FunFam" id="3.40.50.980:FF:000001">
    <property type="entry name" value="Non-ribosomal peptide synthetase"/>
    <property type="match status" value="3"/>
</dbReference>
<dbReference type="SUPFAM" id="SSF56801">
    <property type="entry name" value="Acetyl-CoA synthetase-like"/>
    <property type="match status" value="4"/>
</dbReference>
<dbReference type="SUPFAM" id="SSF53335">
    <property type="entry name" value="S-adenosyl-L-methionine-dependent methyltransferases"/>
    <property type="match status" value="1"/>
</dbReference>
<dbReference type="Gene3D" id="3.30.559.10">
    <property type="entry name" value="Chloramphenicol acetyltransferase-like domain"/>
    <property type="match status" value="3"/>
</dbReference>
<dbReference type="InterPro" id="IPR009081">
    <property type="entry name" value="PP-bd_ACP"/>
</dbReference>
<dbReference type="FunFam" id="1.10.1200.10:FF:000005">
    <property type="entry name" value="Nonribosomal peptide synthetase 1"/>
    <property type="match status" value="3"/>
</dbReference>
<dbReference type="Gene3D" id="3.40.50.150">
    <property type="entry name" value="Vaccinia Virus protein VP39"/>
    <property type="match status" value="1"/>
</dbReference>
<dbReference type="NCBIfam" id="NF003417">
    <property type="entry name" value="PRK04813.1"/>
    <property type="match status" value="5"/>
</dbReference>
<dbReference type="Gene3D" id="2.30.38.10">
    <property type="entry name" value="Luciferase, Domain 3"/>
    <property type="match status" value="3"/>
</dbReference>
<dbReference type="GO" id="GO:0031177">
    <property type="term" value="F:phosphopantetheine binding"/>
    <property type="evidence" value="ECO:0007669"/>
    <property type="project" value="InterPro"/>
</dbReference>
<dbReference type="FunFam" id="3.30.559.10:FF:000012">
    <property type="entry name" value="Non-ribosomal peptide synthetase"/>
    <property type="match status" value="2"/>
</dbReference>
<dbReference type="InterPro" id="IPR029063">
    <property type="entry name" value="SAM-dependent_MTases_sf"/>
</dbReference>
<dbReference type="Gene3D" id="1.10.1200.10">
    <property type="entry name" value="ACP-like"/>
    <property type="match status" value="4"/>
</dbReference>
<dbReference type="InterPro" id="IPR010071">
    <property type="entry name" value="AA_adenyl_dom"/>
</dbReference>
<dbReference type="InterPro" id="IPR020845">
    <property type="entry name" value="AMP-binding_CS"/>
</dbReference>
<dbReference type="GO" id="GO:0008610">
    <property type="term" value="P:lipid biosynthetic process"/>
    <property type="evidence" value="ECO:0007669"/>
    <property type="project" value="UniProtKB-ARBA"/>
</dbReference>
<dbReference type="SMART" id="SM00823">
    <property type="entry name" value="PKS_PP"/>
    <property type="match status" value="4"/>
</dbReference>
<gene>
    <name evidence="8" type="ORF">BJP34_13495</name>
</gene>
<dbReference type="FunFam" id="3.30.559.30:FF:000001">
    <property type="entry name" value="Non-ribosomal peptide synthetase"/>
    <property type="match status" value="2"/>
</dbReference>
<feature type="domain" description="Carrier" evidence="7">
    <location>
        <begin position="3107"/>
        <end position="3182"/>
    </location>
</feature>
<dbReference type="Proteomes" id="UP000177870">
    <property type="component" value="Chromosome"/>
</dbReference>
<dbReference type="PROSITE" id="PS00455">
    <property type="entry name" value="AMP_BINDING"/>
    <property type="match status" value="4"/>
</dbReference>
<dbReference type="CDD" id="cd17652">
    <property type="entry name" value="A_NRPS_CmdD_like"/>
    <property type="match status" value="1"/>
</dbReference>
<dbReference type="InterPro" id="IPR013217">
    <property type="entry name" value="Methyltransf_12"/>
</dbReference>
<dbReference type="SUPFAM" id="SSF47336">
    <property type="entry name" value="ACP-like"/>
    <property type="match status" value="4"/>
</dbReference>
<evidence type="ECO:0000256" key="6">
    <source>
        <dbReference type="SAM" id="MobiDB-lite"/>
    </source>
</evidence>
<evidence type="ECO:0000256" key="2">
    <source>
        <dbReference type="ARBA" id="ARBA00006432"/>
    </source>
</evidence>
<dbReference type="CDD" id="cd02440">
    <property type="entry name" value="AdoMet_MTases"/>
    <property type="match status" value="1"/>
</dbReference>
<evidence type="ECO:0000256" key="5">
    <source>
        <dbReference type="ARBA" id="ARBA00022737"/>
    </source>
</evidence>
<dbReference type="Pfam" id="PF00550">
    <property type="entry name" value="PP-binding"/>
    <property type="match status" value="4"/>
</dbReference>
<dbReference type="PANTHER" id="PTHR45527:SF1">
    <property type="entry name" value="FATTY ACID SYNTHASE"/>
    <property type="match status" value="1"/>
</dbReference>
<dbReference type="InterPro" id="IPR020806">
    <property type="entry name" value="PKS_PP-bd"/>
</dbReference>